<dbReference type="EMBL" id="CAJPDT010000062">
    <property type="protein sequence ID" value="CAF9931780.1"/>
    <property type="molecule type" value="Genomic_DNA"/>
</dbReference>
<evidence type="ECO:0000313" key="8">
    <source>
        <dbReference type="Proteomes" id="UP000664534"/>
    </source>
</evidence>
<feature type="region of interest" description="Disordered" evidence="5">
    <location>
        <begin position="767"/>
        <end position="809"/>
    </location>
</feature>
<comment type="caution">
    <text evidence="7">The sequence shown here is derived from an EMBL/GenBank/DDBJ whole genome shotgun (WGS) entry which is preliminary data.</text>
</comment>
<dbReference type="GO" id="GO:0008270">
    <property type="term" value="F:zinc ion binding"/>
    <property type="evidence" value="ECO:0007669"/>
    <property type="project" value="UniProtKB-KW"/>
</dbReference>
<dbReference type="Gene3D" id="2.170.270.10">
    <property type="entry name" value="SET domain"/>
    <property type="match status" value="1"/>
</dbReference>
<dbReference type="InterPro" id="IPR046341">
    <property type="entry name" value="SET_dom_sf"/>
</dbReference>
<keyword evidence="4" id="KW-0156">Chromatin regulator</keyword>
<feature type="compositionally biased region" description="Polar residues" evidence="5">
    <location>
        <begin position="498"/>
        <end position="511"/>
    </location>
</feature>
<feature type="compositionally biased region" description="Basic and acidic residues" evidence="5">
    <location>
        <begin position="941"/>
        <end position="958"/>
    </location>
</feature>
<feature type="region of interest" description="Disordered" evidence="5">
    <location>
        <begin position="485"/>
        <end position="545"/>
    </location>
</feature>
<evidence type="ECO:0000256" key="1">
    <source>
        <dbReference type="ARBA" id="ARBA00022723"/>
    </source>
</evidence>
<dbReference type="SUPFAM" id="SSF82199">
    <property type="entry name" value="SET domain"/>
    <property type="match status" value="1"/>
</dbReference>
<feature type="compositionally biased region" description="Polar residues" evidence="5">
    <location>
        <begin position="1"/>
        <end position="23"/>
    </location>
</feature>
<dbReference type="PANTHER" id="PTHR46462:SF3">
    <property type="entry name" value="UPSET, ISOFORM A"/>
    <property type="match status" value="1"/>
</dbReference>
<dbReference type="GO" id="GO:0006325">
    <property type="term" value="P:chromatin organization"/>
    <property type="evidence" value="ECO:0007669"/>
    <property type="project" value="UniProtKB-KW"/>
</dbReference>
<evidence type="ECO:0000256" key="5">
    <source>
        <dbReference type="SAM" id="MobiDB-lite"/>
    </source>
</evidence>
<dbReference type="Gene3D" id="3.30.40.10">
    <property type="entry name" value="Zinc/RING finger domain, C3HC4 (zinc finger)"/>
    <property type="match status" value="1"/>
</dbReference>
<dbReference type="Pfam" id="PF00856">
    <property type="entry name" value="SET"/>
    <property type="match status" value="1"/>
</dbReference>
<proteinExistence type="predicted"/>
<feature type="compositionally biased region" description="Polar residues" evidence="5">
    <location>
        <begin position="619"/>
        <end position="639"/>
    </location>
</feature>
<reference evidence="7" key="1">
    <citation type="submission" date="2021-03" db="EMBL/GenBank/DDBJ databases">
        <authorList>
            <person name="Tagirdzhanova G."/>
        </authorList>
    </citation>
    <scope>NUCLEOTIDE SEQUENCE</scope>
</reference>
<feature type="region of interest" description="Disordered" evidence="5">
    <location>
        <begin position="895"/>
        <end position="958"/>
    </location>
</feature>
<keyword evidence="2" id="KW-0863">Zinc-finger</keyword>
<dbReference type="InterPro" id="IPR001214">
    <property type="entry name" value="SET_dom"/>
</dbReference>
<evidence type="ECO:0000256" key="2">
    <source>
        <dbReference type="ARBA" id="ARBA00022771"/>
    </source>
</evidence>
<dbReference type="InterPro" id="IPR011011">
    <property type="entry name" value="Znf_FYVE_PHD"/>
</dbReference>
<dbReference type="GO" id="GO:0006355">
    <property type="term" value="P:regulation of DNA-templated transcription"/>
    <property type="evidence" value="ECO:0007669"/>
    <property type="project" value="TreeGrafter"/>
</dbReference>
<keyword evidence="3" id="KW-0862">Zinc</keyword>
<feature type="region of interest" description="Disordered" evidence="5">
    <location>
        <begin position="111"/>
        <end position="221"/>
    </location>
</feature>
<keyword evidence="8" id="KW-1185">Reference proteome</keyword>
<evidence type="ECO:0000256" key="3">
    <source>
        <dbReference type="ARBA" id="ARBA00022833"/>
    </source>
</evidence>
<dbReference type="Proteomes" id="UP000664534">
    <property type="component" value="Unassembled WGS sequence"/>
</dbReference>
<protein>
    <recommendedName>
        <fullName evidence="6">SET domain-containing protein</fullName>
    </recommendedName>
</protein>
<dbReference type="GO" id="GO:0034967">
    <property type="term" value="C:Set3 complex"/>
    <property type="evidence" value="ECO:0007669"/>
    <property type="project" value="TreeGrafter"/>
</dbReference>
<dbReference type="InterPro" id="IPR019787">
    <property type="entry name" value="Znf_PHD-finger"/>
</dbReference>
<feature type="compositionally biased region" description="Polar residues" evidence="5">
    <location>
        <begin position="901"/>
        <end position="915"/>
    </location>
</feature>
<dbReference type="PROSITE" id="PS50280">
    <property type="entry name" value="SET"/>
    <property type="match status" value="1"/>
</dbReference>
<evidence type="ECO:0000259" key="6">
    <source>
        <dbReference type="PROSITE" id="PS50280"/>
    </source>
</evidence>
<organism evidence="7 8">
    <name type="scientific">Imshaugia aleurites</name>
    <dbReference type="NCBI Taxonomy" id="172621"/>
    <lineage>
        <taxon>Eukaryota</taxon>
        <taxon>Fungi</taxon>
        <taxon>Dikarya</taxon>
        <taxon>Ascomycota</taxon>
        <taxon>Pezizomycotina</taxon>
        <taxon>Lecanoromycetes</taxon>
        <taxon>OSLEUM clade</taxon>
        <taxon>Lecanoromycetidae</taxon>
        <taxon>Lecanorales</taxon>
        <taxon>Lecanorineae</taxon>
        <taxon>Parmeliaceae</taxon>
        <taxon>Imshaugia</taxon>
    </lineage>
</organism>
<accession>A0A8H3ISK9</accession>
<feature type="domain" description="SET" evidence="6">
    <location>
        <begin position="295"/>
        <end position="423"/>
    </location>
</feature>
<feature type="compositionally biased region" description="Low complexity" evidence="5">
    <location>
        <begin position="777"/>
        <end position="788"/>
    </location>
</feature>
<feature type="region of interest" description="Disordered" evidence="5">
    <location>
        <begin position="562"/>
        <end position="596"/>
    </location>
</feature>
<feature type="compositionally biased region" description="Polar residues" evidence="5">
    <location>
        <begin position="180"/>
        <end position="196"/>
    </location>
</feature>
<dbReference type="Pfam" id="PF00628">
    <property type="entry name" value="PHD"/>
    <property type="match status" value="1"/>
</dbReference>
<dbReference type="AlphaFoldDB" id="A0A8H3ISK9"/>
<sequence>MTDPSLNTHTATSVQTTAGSVPSISAHPQDPTHAPGDEVEDYIIKCICGFREDDGNTVYCDLCDTWQHTECYYIDKHGNVPTKEELEVIDHFCADCQPRLLNAKGAIERQRIRRKELDPGDRKVKKTAAKSHKKKIRGPESNGFLINGWDHNDQDLFNDNASQSPRDQNLPPKRPKTNHRPSQSMQLPILSQNSNSHPHKRSGSTIHSPSKVHGKHSLTEYPREPYSDEFLGLYDNDPGDTPMQTNLLNDISITRDLSHWSHDVELLREATNGLTPQDVFNRCDQPLDSMPLPDLNKEYREDESTVSGGRRPRWTYLTIDSFRPKDSIVGELRGKIGHMQHYIQDPNNRWEYLRHPAPFVFFHPKLPIYIDTRSEGTICRYLRRSCDPNLSMKTFLENGCDYHFCFVAKKDMDAGTELTIGWVLDEHIRSFFYNRTQDEVKMEGDVNAEEDYVTDWAAKVLGEFGGCACDSTKCAFDRYDQRSSSIVKERDGHHSKQLPGNNGYGSNSRASSEQDDGRCSSGSQSQSRDMTPTRNASGDIGLGVEISDREKRKIAALEKNFEQLENDKHQPAHKKKKRNSGGSNVNTPSVGTSVRTNFDAAPASSAENLEQKQIGHAATSFSQPNTPGLSTKSQYVDASTSRRKSGSPTTKSSNASARPRIGAATNLKKRLSQPNTPSTPSPLIRPNYVSTAMQTDRDDEDDWYKPPGAPVLAKKHYMSLTKRLLLRSQRDRERLEERRRASINNPICLETNGDSEKLVPSQVHEEIEMQDAGSGQSSLSAPASTDSSLHTRSNTAELKPPPPWPSNGLQAVAEQSRPINGFRNNDLRVQLPSKPSVPTDSASKIPLIETSISAVPQSPFVQNSASYPPLFSNSSSNLVQPSPIKKKVSLGEYFSRRKGSQPATEMTASSPTIQHGTLKHVGSINGEPKDVAMHGSAIVETPKEEHDLATGESKDPDL</sequence>
<feature type="compositionally biased region" description="Basic and acidic residues" evidence="5">
    <location>
        <begin position="111"/>
        <end position="122"/>
    </location>
</feature>
<evidence type="ECO:0000256" key="4">
    <source>
        <dbReference type="ARBA" id="ARBA00022853"/>
    </source>
</evidence>
<dbReference type="SUPFAM" id="SSF57903">
    <property type="entry name" value="FYVE/PHD zinc finger"/>
    <property type="match status" value="1"/>
</dbReference>
<dbReference type="OrthoDB" id="1928087at2759"/>
<name>A0A8H3ISK9_9LECA</name>
<dbReference type="InterPro" id="IPR013083">
    <property type="entry name" value="Znf_RING/FYVE/PHD"/>
</dbReference>
<feature type="region of interest" description="Disordered" evidence="5">
    <location>
        <begin position="1"/>
        <end position="36"/>
    </location>
</feature>
<feature type="compositionally biased region" description="Polar residues" evidence="5">
    <location>
        <begin position="155"/>
        <end position="167"/>
    </location>
</feature>
<dbReference type="PANTHER" id="PTHR46462">
    <property type="entry name" value="UPSET, ISOFORM A"/>
    <property type="match status" value="1"/>
</dbReference>
<gene>
    <name evidence="7" type="ORF">IMSHALPRED_008716</name>
</gene>
<evidence type="ECO:0000313" key="7">
    <source>
        <dbReference type="EMBL" id="CAF9931780.1"/>
    </source>
</evidence>
<feature type="compositionally biased region" description="Basic and acidic residues" evidence="5">
    <location>
        <begin position="485"/>
        <end position="494"/>
    </location>
</feature>
<keyword evidence="1" id="KW-0479">Metal-binding</keyword>
<feature type="compositionally biased region" description="Low complexity" evidence="5">
    <location>
        <begin position="519"/>
        <end position="529"/>
    </location>
</feature>
<feature type="compositionally biased region" description="Polar residues" evidence="5">
    <location>
        <begin position="580"/>
        <end position="596"/>
    </location>
</feature>
<feature type="compositionally biased region" description="Basic residues" evidence="5">
    <location>
        <begin position="123"/>
        <end position="136"/>
    </location>
</feature>
<dbReference type="SMART" id="SM00317">
    <property type="entry name" value="SET"/>
    <property type="match status" value="1"/>
</dbReference>
<feature type="compositionally biased region" description="Polar residues" evidence="5">
    <location>
        <begin position="646"/>
        <end position="656"/>
    </location>
</feature>
<feature type="region of interest" description="Disordered" evidence="5">
    <location>
        <begin position="618"/>
        <end position="686"/>
    </location>
</feature>
<dbReference type="GO" id="GO:0070210">
    <property type="term" value="C:Rpd3L-Expanded complex"/>
    <property type="evidence" value="ECO:0007669"/>
    <property type="project" value="TreeGrafter"/>
</dbReference>